<feature type="chain" id="PRO_5040317394" evidence="2">
    <location>
        <begin position="16"/>
        <end position="113"/>
    </location>
</feature>
<gene>
    <name evidence="3" type="ORF">M0811_12565</name>
</gene>
<name>A0A9Q0LB87_ANAIG</name>
<accession>A0A9Q0LB87</accession>
<feature type="signal peptide" evidence="2">
    <location>
        <begin position="1"/>
        <end position="15"/>
    </location>
</feature>
<evidence type="ECO:0000313" key="3">
    <source>
        <dbReference type="EMBL" id="KAJ5068105.1"/>
    </source>
</evidence>
<feature type="region of interest" description="Disordered" evidence="1">
    <location>
        <begin position="75"/>
        <end position="113"/>
    </location>
</feature>
<keyword evidence="2" id="KW-0732">Signal</keyword>
<comment type="caution">
    <text evidence="3">The sequence shown here is derived from an EMBL/GenBank/DDBJ whole genome shotgun (WGS) entry which is preliminary data.</text>
</comment>
<evidence type="ECO:0000313" key="4">
    <source>
        <dbReference type="Proteomes" id="UP001149090"/>
    </source>
</evidence>
<reference evidence="3" key="1">
    <citation type="submission" date="2022-10" db="EMBL/GenBank/DDBJ databases">
        <title>Novel sulphate-reducing endosymbionts in the free-living metamonad Anaeramoeba.</title>
        <authorList>
            <person name="Jerlstrom-Hultqvist J."/>
            <person name="Cepicka I."/>
            <person name="Gallot-Lavallee L."/>
            <person name="Salas-Leiva D."/>
            <person name="Curtis B.A."/>
            <person name="Zahonova K."/>
            <person name="Pipaliya S."/>
            <person name="Dacks J."/>
            <person name="Roger A.J."/>
        </authorList>
    </citation>
    <scope>NUCLEOTIDE SEQUENCE</scope>
    <source>
        <strain evidence="3">BMAN</strain>
    </source>
</reference>
<proteinExistence type="predicted"/>
<feature type="compositionally biased region" description="Low complexity" evidence="1">
    <location>
        <begin position="83"/>
        <end position="106"/>
    </location>
</feature>
<sequence length="113" mass="13417">MILFLILFMVNKFQQQRVDGSHSFFNSFDSFYDNPNDSQFQQQRVDDSHSFFNYSDSSDDNLNYSHFQQQDDDRSDFLDFLDDNPNIQDNDPIFDFSFDSNSPFDSDNSKTQN</sequence>
<organism evidence="3 4">
    <name type="scientific">Anaeramoeba ignava</name>
    <name type="common">Anaerobic marine amoeba</name>
    <dbReference type="NCBI Taxonomy" id="1746090"/>
    <lineage>
        <taxon>Eukaryota</taxon>
        <taxon>Metamonada</taxon>
        <taxon>Anaeramoebidae</taxon>
        <taxon>Anaeramoeba</taxon>
    </lineage>
</organism>
<evidence type="ECO:0000256" key="2">
    <source>
        <dbReference type="SAM" id="SignalP"/>
    </source>
</evidence>
<dbReference type="Proteomes" id="UP001149090">
    <property type="component" value="Unassembled WGS sequence"/>
</dbReference>
<protein>
    <submittedName>
        <fullName evidence="3">Uncharacterized protein</fullName>
    </submittedName>
</protein>
<dbReference type="EMBL" id="JAPDFW010000120">
    <property type="protein sequence ID" value="KAJ5068105.1"/>
    <property type="molecule type" value="Genomic_DNA"/>
</dbReference>
<evidence type="ECO:0000256" key="1">
    <source>
        <dbReference type="SAM" id="MobiDB-lite"/>
    </source>
</evidence>
<keyword evidence="4" id="KW-1185">Reference proteome</keyword>
<dbReference type="AlphaFoldDB" id="A0A9Q0LB87"/>